<organism evidence="1 2">
    <name type="scientific">Psychromonas arctica</name>
    <dbReference type="NCBI Taxonomy" id="168275"/>
    <lineage>
        <taxon>Bacteria</taxon>
        <taxon>Pseudomonadati</taxon>
        <taxon>Pseudomonadota</taxon>
        <taxon>Gammaproteobacteria</taxon>
        <taxon>Alteromonadales</taxon>
        <taxon>Psychromonadaceae</taxon>
        <taxon>Psychromonas</taxon>
    </lineage>
</organism>
<accession>A0ABU9HGW9</accession>
<dbReference type="EMBL" id="JBAKBA010000379">
    <property type="protein sequence ID" value="MEL0661157.1"/>
    <property type="molecule type" value="Genomic_DNA"/>
</dbReference>
<feature type="non-terminal residue" evidence="1">
    <location>
        <position position="1"/>
    </location>
</feature>
<feature type="non-terminal residue" evidence="1">
    <location>
        <position position="70"/>
    </location>
</feature>
<dbReference type="RefSeq" id="WP_341629469.1">
    <property type="nucleotide sequence ID" value="NZ_JBAKBA010000379.1"/>
</dbReference>
<evidence type="ECO:0000313" key="2">
    <source>
        <dbReference type="Proteomes" id="UP001366060"/>
    </source>
</evidence>
<gene>
    <name evidence="1" type="ORF">V6255_18845</name>
</gene>
<proteinExistence type="predicted"/>
<reference evidence="1 2" key="1">
    <citation type="submission" date="2024-02" db="EMBL/GenBank/DDBJ databases">
        <title>Bacteria isolated from the canopy kelp, Nereocystis luetkeana.</title>
        <authorList>
            <person name="Pfister C.A."/>
            <person name="Younker I.T."/>
            <person name="Light S.H."/>
        </authorList>
    </citation>
    <scope>NUCLEOTIDE SEQUENCE [LARGE SCALE GENOMIC DNA]</scope>
    <source>
        <strain evidence="1 2">TI.2.07</strain>
    </source>
</reference>
<dbReference type="SUPFAM" id="SSF82714">
    <property type="entry name" value="Multidrug efflux transporter AcrB TolC docking domain, DN and DC subdomains"/>
    <property type="match status" value="1"/>
</dbReference>
<evidence type="ECO:0000313" key="1">
    <source>
        <dbReference type="EMBL" id="MEL0661157.1"/>
    </source>
</evidence>
<dbReference type="Gene3D" id="3.30.2090.10">
    <property type="entry name" value="Multidrug efflux transporter AcrB TolC docking domain, DN and DC subdomains"/>
    <property type="match status" value="1"/>
</dbReference>
<comment type="caution">
    <text evidence="1">The sequence shown here is derived from an EMBL/GenBank/DDBJ whole genome shotgun (WGS) entry which is preliminary data.</text>
</comment>
<dbReference type="InterPro" id="IPR027463">
    <property type="entry name" value="AcrB_DN_DC_subdom"/>
</dbReference>
<name>A0ABU9HGW9_9GAMM</name>
<protein>
    <submittedName>
        <fullName evidence="1">Uncharacterized protein</fullName>
    </submittedName>
</protein>
<keyword evidence="2" id="KW-1185">Reference proteome</keyword>
<dbReference type="Proteomes" id="UP001366060">
    <property type="component" value="Unassembled WGS sequence"/>
</dbReference>
<sequence length="70" mass="7462">GQIGGAPSTDTKLITATITAQSLLSTVDELKNILIKVNEDGSQIPLQDVAKVELVTESFSVAPLFYWQGT</sequence>